<keyword evidence="7" id="KW-0067">ATP-binding</keyword>
<evidence type="ECO:0000256" key="3">
    <source>
        <dbReference type="ARBA" id="ARBA00014701"/>
    </source>
</evidence>
<dbReference type="InterPro" id="IPR043129">
    <property type="entry name" value="ATPase_NBD"/>
</dbReference>
<evidence type="ECO:0000256" key="1">
    <source>
        <dbReference type="ARBA" id="ARBA00006479"/>
    </source>
</evidence>
<evidence type="ECO:0000313" key="10">
    <source>
        <dbReference type="Proteomes" id="UP000019243"/>
    </source>
</evidence>
<evidence type="ECO:0000256" key="8">
    <source>
        <dbReference type="ARBA" id="ARBA00032386"/>
    </source>
</evidence>
<dbReference type="InterPro" id="IPR004654">
    <property type="entry name" value="ROK_glcA"/>
</dbReference>
<sequence length="321" mass="32858">MVKKLVGIDVGGTSVKFAIVSLTGEIEQKWTIKTNIADAGSHIVPDIAKSLNNKLLELAIEKDNIVGIGMGTPGSINYTNGTVVNAFNLNWTTVQPVSATLTELTGLPVYLDNDANVAALGEGWQGAGDGESEVVFVTLGTGVGGGVITNGKIVRGIAGAGGEIGHVTVERDGIACTCGKKGCLETIASATGVLNVARQQAPSSKANSTLRDDLLLNNSVSAKAVFDAAKAYDPFAQEVVAYVAQSLGFALSHIGNLLNPSRIVIGGGVSAAGDVLIEPVRDEFEKNVFSTVKQSTKIAVATLGNDAGVIGAASLVLAEQN</sequence>
<evidence type="ECO:0000256" key="6">
    <source>
        <dbReference type="ARBA" id="ARBA00022777"/>
    </source>
</evidence>
<organism evidence="9 10">
    <name type="scientific">Brochothrix campestris FSL F6-1037</name>
    <dbReference type="NCBI Taxonomy" id="1265861"/>
    <lineage>
        <taxon>Bacteria</taxon>
        <taxon>Bacillati</taxon>
        <taxon>Bacillota</taxon>
        <taxon>Bacilli</taxon>
        <taxon>Bacillales</taxon>
        <taxon>Listeriaceae</taxon>
        <taxon>Brochothrix</taxon>
    </lineage>
</organism>
<dbReference type="InterPro" id="IPR000600">
    <property type="entry name" value="ROK"/>
</dbReference>
<dbReference type="Pfam" id="PF00480">
    <property type="entry name" value="ROK"/>
    <property type="match status" value="1"/>
</dbReference>
<keyword evidence="5" id="KW-0547">Nucleotide-binding</keyword>
<dbReference type="AlphaFoldDB" id="W7CTS1"/>
<dbReference type="PATRIC" id="fig|1265861.3.peg.1094"/>
<dbReference type="PANTHER" id="PTHR18964:SF149">
    <property type="entry name" value="BIFUNCTIONAL UDP-N-ACETYLGLUCOSAMINE 2-EPIMERASE_N-ACETYLMANNOSAMINE KINASE"/>
    <property type="match status" value="1"/>
</dbReference>
<dbReference type="PROSITE" id="PS01125">
    <property type="entry name" value="ROK"/>
    <property type="match status" value="1"/>
</dbReference>
<dbReference type="OrthoDB" id="9795247at2"/>
<evidence type="ECO:0000256" key="7">
    <source>
        <dbReference type="ARBA" id="ARBA00022840"/>
    </source>
</evidence>
<comment type="similarity">
    <text evidence="1">Belongs to the ROK (NagC/XylR) family.</text>
</comment>
<dbReference type="STRING" id="1265861.BCAMP_05526"/>
<evidence type="ECO:0000256" key="5">
    <source>
        <dbReference type="ARBA" id="ARBA00022741"/>
    </source>
</evidence>
<protein>
    <recommendedName>
        <fullName evidence="3">Glucokinase</fullName>
        <ecNumber evidence="2">2.7.1.2</ecNumber>
    </recommendedName>
    <alternativeName>
        <fullName evidence="8">Glucose kinase</fullName>
    </alternativeName>
</protein>
<dbReference type="PANTHER" id="PTHR18964">
    <property type="entry name" value="ROK (REPRESSOR, ORF, KINASE) FAMILY"/>
    <property type="match status" value="1"/>
</dbReference>
<dbReference type="EMBL" id="AODH01000020">
    <property type="protein sequence ID" value="EUJ40287.1"/>
    <property type="molecule type" value="Genomic_DNA"/>
</dbReference>
<dbReference type="RefSeq" id="WP_035314181.1">
    <property type="nucleotide sequence ID" value="NZ_AODH01000020.1"/>
</dbReference>
<dbReference type="InterPro" id="IPR049874">
    <property type="entry name" value="ROK_cs"/>
</dbReference>
<dbReference type="GO" id="GO:0006096">
    <property type="term" value="P:glycolytic process"/>
    <property type="evidence" value="ECO:0007669"/>
    <property type="project" value="InterPro"/>
</dbReference>
<keyword evidence="6 9" id="KW-0418">Kinase</keyword>
<evidence type="ECO:0000256" key="4">
    <source>
        <dbReference type="ARBA" id="ARBA00022679"/>
    </source>
</evidence>
<reference evidence="9 10" key="1">
    <citation type="submission" date="2012-12" db="EMBL/GenBank/DDBJ databases">
        <title>Novel taxa of Listeriaceae from agricultural environments in the United States.</title>
        <authorList>
            <person name="den Bakker H.C."/>
            <person name="Allred A."/>
            <person name="Warchocki S."/>
            <person name="Wright E.M."/>
            <person name="Burrell A."/>
            <person name="Nightingale K.K."/>
            <person name="Kephart D."/>
            <person name="Wiedmann M."/>
        </authorList>
    </citation>
    <scope>NUCLEOTIDE SEQUENCE [LARGE SCALE GENOMIC DNA]</scope>
    <source>
        <strain evidence="9 10">FSL F6-1037</strain>
    </source>
</reference>
<gene>
    <name evidence="9" type="ORF">BCAMP_05526</name>
</gene>
<dbReference type="Gene3D" id="3.30.420.40">
    <property type="match status" value="2"/>
</dbReference>
<dbReference type="GO" id="GO:0005524">
    <property type="term" value="F:ATP binding"/>
    <property type="evidence" value="ECO:0007669"/>
    <property type="project" value="UniProtKB-KW"/>
</dbReference>
<evidence type="ECO:0000256" key="2">
    <source>
        <dbReference type="ARBA" id="ARBA00012323"/>
    </source>
</evidence>
<comment type="caution">
    <text evidence="9">The sequence shown here is derived from an EMBL/GenBank/DDBJ whole genome shotgun (WGS) entry which is preliminary data.</text>
</comment>
<dbReference type="Proteomes" id="UP000019243">
    <property type="component" value="Unassembled WGS sequence"/>
</dbReference>
<name>W7CTS1_9LIST</name>
<dbReference type="GO" id="GO:0005737">
    <property type="term" value="C:cytoplasm"/>
    <property type="evidence" value="ECO:0007669"/>
    <property type="project" value="InterPro"/>
</dbReference>
<dbReference type="EC" id="2.7.1.2" evidence="2"/>
<dbReference type="NCBIfam" id="TIGR00744">
    <property type="entry name" value="ROK_glcA_fam"/>
    <property type="match status" value="1"/>
</dbReference>
<accession>W7CTS1</accession>
<dbReference type="GO" id="GO:0004340">
    <property type="term" value="F:glucokinase activity"/>
    <property type="evidence" value="ECO:0007669"/>
    <property type="project" value="UniProtKB-EC"/>
</dbReference>
<dbReference type="SUPFAM" id="SSF53067">
    <property type="entry name" value="Actin-like ATPase domain"/>
    <property type="match status" value="1"/>
</dbReference>
<keyword evidence="10" id="KW-1185">Reference proteome</keyword>
<evidence type="ECO:0000313" key="9">
    <source>
        <dbReference type="EMBL" id="EUJ40287.1"/>
    </source>
</evidence>
<proteinExistence type="inferred from homology"/>
<keyword evidence="4" id="KW-0808">Transferase</keyword>